<protein>
    <submittedName>
        <fullName evidence="2">DUF255 domain-containing protein</fullName>
    </submittedName>
</protein>
<reference evidence="2 3" key="1">
    <citation type="submission" date="2023-02" db="EMBL/GenBank/DDBJ databases">
        <title>Microbacterium betulae sp. nov., isolated from birch wood.</title>
        <authorList>
            <person name="Pasciak M."/>
            <person name="Pawlik K.J."/>
            <person name="Martynowski D."/>
            <person name="Laczmanski L."/>
            <person name="Ciekot J."/>
            <person name="Szponar B."/>
            <person name="Wojcik-Fatla A."/>
            <person name="Mackiewicz B."/>
            <person name="Farian E."/>
            <person name="Cholewa G."/>
            <person name="Cholewa A."/>
            <person name="Dutkiewicz J."/>
        </authorList>
    </citation>
    <scope>NUCLEOTIDE SEQUENCE [LARGE SCALE GENOMIC DNA]</scope>
    <source>
        <strain evidence="2 3">AB</strain>
    </source>
</reference>
<name>A0AA97I7D4_9MICO</name>
<dbReference type="CDD" id="cd02955">
    <property type="entry name" value="SSP411"/>
    <property type="match status" value="1"/>
</dbReference>
<dbReference type="EMBL" id="CP118157">
    <property type="protein sequence ID" value="WOF24132.1"/>
    <property type="molecule type" value="Genomic_DNA"/>
</dbReference>
<organism evidence="2 3">
    <name type="scientific">Microbacterium betulae</name>
    <dbReference type="NCBI Taxonomy" id="2981139"/>
    <lineage>
        <taxon>Bacteria</taxon>
        <taxon>Bacillati</taxon>
        <taxon>Actinomycetota</taxon>
        <taxon>Actinomycetes</taxon>
        <taxon>Micrococcales</taxon>
        <taxon>Microbacteriaceae</taxon>
        <taxon>Microbacterium</taxon>
    </lineage>
</organism>
<dbReference type="InterPro" id="IPR008928">
    <property type="entry name" value="6-hairpin_glycosidase_sf"/>
</dbReference>
<dbReference type="InterPro" id="IPR024705">
    <property type="entry name" value="Ssp411"/>
</dbReference>
<sequence>MAERLRDAVSPYLAAHADNPVDWWPWGEEAFAEAARRDVPVLVSIGYATCHWCHVMARESFSDPALARELNARFVPIKVDREEHPDVDDAFIAAASAFTQQLGWPLTAFATAGARVFYAGTYYPPQPVRDVPSFRQILDAVTEAWTRRRDEVEATGAAIAQALAARPEPDARALPSETDLAEAVAAIAALEDARHGGLGTGPKFPNAPVIAFLAERGRHGDAAADALGRRLHAAAQALRDPVEGGFFRYAVRRDWTEPHYERMLSDNAQMLDLAVGFGDVDAADAVAGFLLDVLRRPDGSFASAQDSESLVDGRRSEGGYYALDAAGRARQPRPAVDAKVLTGLNGIAVGALSDAGLRFGRADWVRAAREAAGTVIETLVDRAPEGLRLRRARRDGRTSDAVATLEDYGGLAGGLLRLALASGDAEYAVLARELVMACAAGDDVLPPGRADPVLARSGIRRAEGGSDGASPSGTVLVADAAALLAALTGDAGHERIAESALRPVLPAALPAPIAYGAALAVASRVAAGPAEQLVIVVPDGQDASVSPLAARARERAAPGRTLSILAETQARRFADAGFALFAERTPIGGDPAAYLCEGFACRLPTTDPGVLDALLRGRR</sequence>
<proteinExistence type="predicted"/>
<dbReference type="KEGG" id="mbet:N8K70_05525"/>
<dbReference type="SUPFAM" id="SSF52833">
    <property type="entry name" value="Thioredoxin-like"/>
    <property type="match status" value="1"/>
</dbReference>
<dbReference type="PANTHER" id="PTHR42899">
    <property type="entry name" value="SPERMATOGENESIS-ASSOCIATED PROTEIN 20"/>
    <property type="match status" value="1"/>
</dbReference>
<evidence type="ECO:0000259" key="1">
    <source>
        <dbReference type="Pfam" id="PF03190"/>
    </source>
</evidence>
<dbReference type="RefSeq" id="WP_317140604.1">
    <property type="nucleotide sequence ID" value="NZ_CP118157.1"/>
</dbReference>
<gene>
    <name evidence="2" type="ORF">N8K70_05525</name>
</gene>
<dbReference type="AlphaFoldDB" id="A0AA97I7D4"/>
<feature type="domain" description="Spermatogenesis-associated protein 20-like TRX" evidence="1">
    <location>
        <begin position="3"/>
        <end position="163"/>
    </location>
</feature>
<keyword evidence="3" id="KW-1185">Reference proteome</keyword>
<dbReference type="SUPFAM" id="SSF48208">
    <property type="entry name" value="Six-hairpin glycosidases"/>
    <property type="match status" value="1"/>
</dbReference>
<dbReference type="Pfam" id="PF03190">
    <property type="entry name" value="Thioredox_DsbH"/>
    <property type="match status" value="1"/>
</dbReference>
<dbReference type="Gene3D" id="3.40.30.10">
    <property type="entry name" value="Glutaredoxin"/>
    <property type="match status" value="1"/>
</dbReference>
<evidence type="ECO:0000313" key="3">
    <source>
        <dbReference type="Proteomes" id="UP001305498"/>
    </source>
</evidence>
<dbReference type="PIRSF" id="PIRSF006402">
    <property type="entry name" value="UCP006402_thioredoxin"/>
    <property type="match status" value="1"/>
</dbReference>
<evidence type="ECO:0000313" key="2">
    <source>
        <dbReference type="EMBL" id="WOF24132.1"/>
    </source>
</evidence>
<dbReference type="Proteomes" id="UP001305498">
    <property type="component" value="Chromosome"/>
</dbReference>
<accession>A0AA97I7D4</accession>
<dbReference type="InterPro" id="IPR036249">
    <property type="entry name" value="Thioredoxin-like_sf"/>
</dbReference>
<dbReference type="GO" id="GO:0005975">
    <property type="term" value="P:carbohydrate metabolic process"/>
    <property type="evidence" value="ECO:0007669"/>
    <property type="project" value="InterPro"/>
</dbReference>
<dbReference type="PANTHER" id="PTHR42899:SF1">
    <property type="entry name" value="SPERMATOGENESIS-ASSOCIATED PROTEIN 20"/>
    <property type="match status" value="1"/>
</dbReference>
<dbReference type="InterPro" id="IPR004879">
    <property type="entry name" value="Ssp411-like_TRX"/>
</dbReference>